<dbReference type="SUPFAM" id="SSF51445">
    <property type="entry name" value="(Trans)glycosidases"/>
    <property type="match status" value="1"/>
</dbReference>
<dbReference type="Pfam" id="PF08924">
    <property type="entry name" value="Rv2525c_GlyHyd-like"/>
    <property type="match status" value="1"/>
</dbReference>
<keyword evidence="3" id="KW-1185">Reference proteome</keyword>
<dbReference type="EMBL" id="JAURUO010000039">
    <property type="protein sequence ID" value="MDP9729944.1"/>
    <property type="molecule type" value="Genomic_DNA"/>
</dbReference>
<accession>A0ABT9M083</accession>
<evidence type="ECO:0000313" key="3">
    <source>
        <dbReference type="Proteomes" id="UP001229209"/>
    </source>
</evidence>
<dbReference type="InterPro" id="IPR017853">
    <property type="entry name" value="GH"/>
</dbReference>
<name>A0ABT9M083_9BACL</name>
<dbReference type="Gene3D" id="3.20.20.80">
    <property type="entry name" value="Glycosidases"/>
    <property type="match status" value="1"/>
</dbReference>
<gene>
    <name evidence="2" type="ORF">J2S04_002925</name>
</gene>
<organism evidence="2 3">
    <name type="scientific">Alicyclobacillus tolerans</name>
    <dbReference type="NCBI Taxonomy" id="90970"/>
    <lineage>
        <taxon>Bacteria</taxon>
        <taxon>Bacillati</taxon>
        <taxon>Bacillota</taxon>
        <taxon>Bacilli</taxon>
        <taxon>Bacillales</taxon>
        <taxon>Alicyclobacillaceae</taxon>
        <taxon>Alicyclobacillus</taxon>
    </lineage>
</organism>
<sequence length="201" mass="21984">MTISGIDTYTPINSQSVANCLSGYAWIGRYITQDDGGAYLTPQEVTYLHNAGLLITSIWTAAYWSESTLPMNSYGGTVEGQQAVAMAQYVGQPTKSVIVLDMEDWDSSNQTDWEDYMVSWASAVNAGGYFPCLYGPEVVFSNVIDATKNHFDGNWLAVGTPVSSIPAGYSVVQGVQNQSLCGITVDYDLMHSADYYGDWTW</sequence>
<dbReference type="RefSeq" id="WP_306955760.1">
    <property type="nucleotide sequence ID" value="NZ_JAURUO010000039.1"/>
</dbReference>
<proteinExistence type="predicted"/>
<dbReference type="Proteomes" id="UP001229209">
    <property type="component" value="Unassembled WGS sequence"/>
</dbReference>
<evidence type="ECO:0000313" key="2">
    <source>
        <dbReference type="EMBL" id="MDP9729944.1"/>
    </source>
</evidence>
<reference evidence="2 3" key="1">
    <citation type="submission" date="2023-07" db="EMBL/GenBank/DDBJ databases">
        <title>Genomic Encyclopedia of Type Strains, Phase IV (KMG-IV): sequencing the most valuable type-strain genomes for metagenomic binning, comparative biology and taxonomic classification.</title>
        <authorList>
            <person name="Goeker M."/>
        </authorList>
    </citation>
    <scope>NUCLEOTIDE SEQUENCE [LARGE SCALE GENOMIC DNA]</scope>
    <source>
        <strain evidence="2 3">DSM 25924</strain>
    </source>
</reference>
<feature type="domain" description="Rv2525c-like glycoside hydrolase-like" evidence="1">
    <location>
        <begin position="22"/>
        <end position="155"/>
    </location>
</feature>
<protein>
    <recommendedName>
        <fullName evidence="1">Rv2525c-like glycoside hydrolase-like domain-containing protein</fullName>
    </recommendedName>
</protein>
<dbReference type="InterPro" id="IPR015020">
    <property type="entry name" value="Rv2525c-like_Glyco_Hydro-like"/>
</dbReference>
<comment type="caution">
    <text evidence="2">The sequence shown here is derived from an EMBL/GenBank/DDBJ whole genome shotgun (WGS) entry which is preliminary data.</text>
</comment>
<evidence type="ECO:0000259" key="1">
    <source>
        <dbReference type="Pfam" id="PF08924"/>
    </source>
</evidence>